<comment type="similarity">
    <text evidence="6">Belongs to the DyP-type peroxidase family.</text>
</comment>
<dbReference type="EMBL" id="AP022565">
    <property type="protein sequence ID" value="BBX29648.1"/>
    <property type="molecule type" value="Genomic_DNA"/>
</dbReference>
<comment type="cofactor">
    <cofactor evidence="1">
        <name>heme b</name>
        <dbReference type="ChEBI" id="CHEBI:60344"/>
    </cofactor>
</comment>
<evidence type="ECO:0000313" key="10">
    <source>
        <dbReference type="Proteomes" id="UP000466906"/>
    </source>
</evidence>
<evidence type="ECO:0000256" key="3">
    <source>
        <dbReference type="ARBA" id="ARBA00022723"/>
    </source>
</evidence>
<gene>
    <name evidence="9" type="ORF">MALV_47730</name>
</gene>
<evidence type="ECO:0000256" key="2">
    <source>
        <dbReference type="ARBA" id="ARBA00022559"/>
    </source>
</evidence>
<keyword evidence="5" id="KW-0408">Iron</keyword>
<dbReference type="KEGG" id="malv:MALV_47730"/>
<dbReference type="AlphaFoldDB" id="A0A6N4UZ56"/>
<reference evidence="9 10" key="1">
    <citation type="journal article" date="2019" name="Emerg. Microbes Infect.">
        <title>Comprehensive subspecies identification of 175 nontuberculous mycobacteria species based on 7547 genomic profiles.</title>
        <authorList>
            <person name="Matsumoto Y."/>
            <person name="Kinjo T."/>
            <person name="Motooka D."/>
            <person name="Nabeya D."/>
            <person name="Jung N."/>
            <person name="Uechi K."/>
            <person name="Horii T."/>
            <person name="Iida T."/>
            <person name="Fujita J."/>
            <person name="Nakamura S."/>
        </authorList>
    </citation>
    <scope>NUCLEOTIDE SEQUENCE [LARGE SCALE GENOMIC DNA]</scope>
    <source>
        <strain evidence="9 10">JCM 12272</strain>
    </source>
</reference>
<evidence type="ECO:0000313" key="9">
    <source>
        <dbReference type="EMBL" id="BBX29648.1"/>
    </source>
</evidence>
<dbReference type="InterPro" id="IPR011008">
    <property type="entry name" value="Dimeric_a/b-barrel"/>
</dbReference>
<proteinExistence type="inferred from homology"/>
<dbReference type="InterPro" id="IPR006314">
    <property type="entry name" value="Dyp_peroxidase"/>
</dbReference>
<evidence type="ECO:0000256" key="1">
    <source>
        <dbReference type="ARBA" id="ARBA00001970"/>
    </source>
</evidence>
<evidence type="ECO:0000259" key="8">
    <source>
        <dbReference type="Pfam" id="PF21105"/>
    </source>
</evidence>
<dbReference type="PROSITE" id="PS51404">
    <property type="entry name" value="DYP_PEROXIDASE"/>
    <property type="match status" value="1"/>
</dbReference>
<keyword evidence="10" id="KW-1185">Reference proteome</keyword>
<protein>
    <submittedName>
        <fullName evidence="9">Peroxidase</fullName>
    </submittedName>
</protein>
<dbReference type="GO" id="GO:0046872">
    <property type="term" value="F:metal ion binding"/>
    <property type="evidence" value="ECO:0007669"/>
    <property type="project" value="UniProtKB-KW"/>
</dbReference>
<dbReference type="InterPro" id="IPR049509">
    <property type="entry name" value="DyP_N"/>
</dbReference>
<evidence type="ECO:0000256" key="5">
    <source>
        <dbReference type="ARBA" id="ARBA00023004"/>
    </source>
</evidence>
<accession>A0A6N4UZ56</accession>
<dbReference type="Pfam" id="PF21105">
    <property type="entry name" value="DyP_N"/>
    <property type="match status" value="1"/>
</dbReference>
<dbReference type="Proteomes" id="UP000466906">
    <property type="component" value="Chromosome"/>
</dbReference>
<dbReference type="GO" id="GO:0005829">
    <property type="term" value="C:cytosol"/>
    <property type="evidence" value="ECO:0007669"/>
    <property type="project" value="TreeGrafter"/>
</dbReference>
<dbReference type="GO" id="GO:0020037">
    <property type="term" value="F:heme binding"/>
    <property type="evidence" value="ECO:0007669"/>
    <property type="project" value="InterPro"/>
</dbReference>
<name>A0A6N4UZ56_9MYCO</name>
<organism evidence="9 10">
    <name type="scientific">Mycolicibacterium alvei</name>
    <dbReference type="NCBI Taxonomy" id="67081"/>
    <lineage>
        <taxon>Bacteria</taxon>
        <taxon>Bacillati</taxon>
        <taxon>Actinomycetota</taxon>
        <taxon>Actinomycetes</taxon>
        <taxon>Mycobacteriales</taxon>
        <taxon>Mycobacteriaceae</taxon>
        <taxon>Mycolicibacterium</taxon>
    </lineage>
</organism>
<feature type="region of interest" description="Disordered" evidence="7">
    <location>
        <begin position="312"/>
        <end position="350"/>
    </location>
</feature>
<dbReference type="PANTHER" id="PTHR30521">
    <property type="entry name" value="DEFERROCHELATASE/PEROXIDASE"/>
    <property type="match status" value="1"/>
</dbReference>
<dbReference type="SUPFAM" id="SSF54909">
    <property type="entry name" value="Dimeric alpha+beta barrel"/>
    <property type="match status" value="1"/>
</dbReference>
<dbReference type="GO" id="GO:0004601">
    <property type="term" value="F:peroxidase activity"/>
    <property type="evidence" value="ECO:0007669"/>
    <property type="project" value="UniProtKB-KW"/>
</dbReference>
<sequence>MVPNATNDLEFDDIQHIMLTGTPHLTGRYEFLSFDSPEAGQAWLAEMVPLVQSATDVRETVNIFKRWVNLAFTWNGLRALGLDDESLASFPDEFREGMASRADILGDTGAAAPEHWLGGLAGDDLHAIVILFARDEEERVRCVGEHDALLARCPGVRSLSHLDLAATAPFEYDHDHFGYRDPISQPQMKGSGEVLIPGSGGALEPGEFLLGYPDEEGLVADQPTPEAISRNGSYLAYRRLEEHVGVFRDYLRQTAEGDEEEELLAAKFMGRWRSGAPLVLAPERDDPELGADPMRNNDFDYGEMDPHGYACPLGSHARRLNPRDTEPNPNRRRLIRRSGTYGPALPEGAPDDGVERGVGMFLICASLVRQFEFAQNVWINDASFKDLGNEHDPICGTQDGTLDFKIPKRPIRKVHKGIPAFTTLRGGGYFFLPGLNGLRYLTELGTPRSKETA</sequence>
<keyword evidence="4" id="KW-0560">Oxidoreductase</keyword>
<keyword evidence="2 9" id="KW-0575">Peroxidase</keyword>
<evidence type="ECO:0000256" key="6">
    <source>
        <dbReference type="ARBA" id="ARBA00025737"/>
    </source>
</evidence>
<feature type="domain" description="DyP dimeric alpha+beta barrel" evidence="8">
    <location>
        <begin position="13"/>
        <end position="137"/>
    </location>
</feature>
<evidence type="ECO:0000256" key="4">
    <source>
        <dbReference type="ARBA" id="ARBA00023002"/>
    </source>
</evidence>
<evidence type="ECO:0000256" key="7">
    <source>
        <dbReference type="SAM" id="MobiDB-lite"/>
    </source>
</evidence>
<keyword evidence="3" id="KW-0479">Metal-binding</keyword>
<dbReference type="PANTHER" id="PTHR30521:SF5">
    <property type="entry name" value="BLR4509 PROTEIN"/>
    <property type="match status" value="1"/>
</dbReference>